<dbReference type="InterPro" id="IPR044751">
    <property type="entry name" value="Ion_transp-like_CBS"/>
</dbReference>
<evidence type="ECO:0000256" key="6">
    <source>
        <dbReference type="ARBA" id="ARBA00023136"/>
    </source>
</evidence>
<proteinExistence type="predicted"/>
<dbReference type="EMBL" id="PFBK01000008">
    <property type="protein sequence ID" value="PIR83726.1"/>
    <property type="molecule type" value="Genomic_DNA"/>
</dbReference>
<dbReference type="Proteomes" id="UP000231192">
    <property type="component" value="Unassembled WGS sequence"/>
</dbReference>
<feature type="domain" description="CBS" evidence="10">
    <location>
        <begin position="204"/>
        <end position="263"/>
    </location>
</feature>
<keyword evidence="4 8" id="KW-1133">Transmembrane helix</keyword>
<keyword evidence="2 8" id="KW-0812">Transmembrane</keyword>
<dbReference type="SUPFAM" id="SSF54631">
    <property type="entry name" value="CBS-domain pair"/>
    <property type="match status" value="1"/>
</dbReference>
<evidence type="ECO:0000259" key="10">
    <source>
        <dbReference type="PROSITE" id="PS51371"/>
    </source>
</evidence>
<sequence>MDTNYILFFILVGFSAFFSAVEIAYFSISPGKVRAMVRKKLLYARRVERLKKNPQKLLVTVLIGNNIVNISAAAIATKIAIDLYGSTGVGIASGVVTLVILIFGEIIPKSFGQTHAGTLTRFTAPIMLFIVLILSPISFFFERLMRFLHIIFPSASGKRSLVSEEEIRSMMHLGVEEGSVEHHESEFVERLFRFNDMPISHVLVSHERVIMLDGSVPVKNIAHFAANSGYSRFPVYENSEENVVGLVHLKDILKASNSSSREEPVQRIASEFYRVGQGARLDDVLRMMQKQHQHIYFVENEEGAFVGIVTMEDLIEELLGEIYDESDAKKIS</sequence>
<feature type="transmembrane region" description="Helical" evidence="9">
    <location>
        <begin position="6"/>
        <end position="28"/>
    </location>
</feature>
<reference evidence="13" key="1">
    <citation type="submission" date="2017-09" db="EMBL/GenBank/DDBJ databases">
        <title>Depth-based differentiation of microbial function through sediment-hosted aquifers and enrichment of novel symbionts in the deep terrestrial subsurface.</title>
        <authorList>
            <person name="Probst A.J."/>
            <person name="Ladd B."/>
            <person name="Jarett J.K."/>
            <person name="Geller-Mcgrath D.E."/>
            <person name="Sieber C.M.K."/>
            <person name="Emerson J.B."/>
            <person name="Anantharaman K."/>
            <person name="Thomas B.C."/>
            <person name="Malmstrom R."/>
            <person name="Stieglmeier M."/>
            <person name="Klingl A."/>
            <person name="Woyke T."/>
            <person name="Ryan C.M."/>
            <person name="Banfield J.F."/>
        </authorList>
    </citation>
    <scope>NUCLEOTIDE SEQUENCE [LARGE SCALE GENOMIC DNA]</scope>
</reference>
<dbReference type="PROSITE" id="PS51846">
    <property type="entry name" value="CNNM"/>
    <property type="match status" value="1"/>
</dbReference>
<dbReference type="PANTHER" id="PTHR22777">
    <property type="entry name" value="HEMOLYSIN-RELATED"/>
    <property type="match status" value="1"/>
</dbReference>
<evidence type="ECO:0000256" key="1">
    <source>
        <dbReference type="ARBA" id="ARBA00004141"/>
    </source>
</evidence>
<keyword evidence="5 7" id="KW-0129">CBS domain</keyword>
<accession>A0A2H0UDH2</accession>
<dbReference type="InterPro" id="IPR002550">
    <property type="entry name" value="CNNM"/>
</dbReference>
<feature type="transmembrane region" description="Helical" evidence="9">
    <location>
        <begin position="57"/>
        <end position="81"/>
    </location>
</feature>
<name>A0A2H0UDH2_9BACT</name>
<feature type="domain" description="CNNM transmembrane" evidence="11">
    <location>
        <begin position="1"/>
        <end position="184"/>
    </location>
</feature>
<evidence type="ECO:0000313" key="12">
    <source>
        <dbReference type="EMBL" id="PIR83726.1"/>
    </source>
</evidence>
<evidence type="ECO:0000256" key="8">
    <source>
        <dbReference type="PROSITE-ProRule" id="PRU01193"/>
    </source>
</evidence>
<dbReference type="Gene3D" id="3.10.580.10">
    <property type="entry name" value="CBS-domain"/>
    <property type="match status" value="1"/>
</dbReference>
<feature type="domain" description="CBS" evidence="10">
    <location>
        <begin position="268"/>
        <end position="325"/>
    </location>
</feature>
<keyword evidence="6 8" id="KW-0472">Membrane</keyword>
<gene>
    <name evidence="12" type="ORF">COU18_03565</name>
</gene>
<evidence type="ECO:0000256" key="5">
    <source>
        <dbReference type="ARBA" id="ARBA00023122"/>
    </source>
</evidence>
<dbReference type="PROSITE" id="PS51371">
    <property type="entry name" value="CBS"/>
    <property type="match status" value="2"/>
</dbReference>
<feature type="transmembrane region" description="Helical" evidence="9">
    <location>
        <begin position="87"/>
        <end position="107"/>
    </location>
</feature>
<evidence type="ECO:0000256" key="4">
    <source>
        <dbReference type="ARBA" id="ARBA00022989"/>
    </source>
</evidence>
<dbReference type="InterPro" id="IPR000644">
    <property type="entry name" value="CBS_dom"/>
</dbReference>
<dbReference type="AlphaFoldDB" id="A0A2H0UDH2"/>
<evidence type="ECO:0000256" key="9">
    <source>
        <dbReference type="SAM" id="Phobius"/>
    </source>
</evidence>
<evidence type="ECO:0008006" key="14">
    <source>
        <dbReference type="Google" id="ProtNLM"/>
    </source>
</evidence>
<dbReference type="Pfam" id="PF00571">
    <property type="entry name" value="CBS"/>
    <property type="match status" value="2"/>
</dbReference>
<comment type="subcellular location">
    <subcellularLocation>
        <location evidence="1">Membrane</location>
        <topology evidence="1">Multi-pass membrane protein</topology>
    </subcellularLocation>
</comment>
<feature type="transmembrane region" description="Helical" evidence="9">
    <location>
        <begin position="119"/>
        <end position="141"/>
    </location>
</feature>
<dbReference type="InterPro" id="IPR046342">
    <property type="entry name" value="CBS_dom_sf"/>
</dbReference>
<keyword evidence="3" id="KW-0677">Repeat</keyword>
<dbReference type="CDD" id="cd04590">
    <property type="entry name" value="CBS_pair_CorC_HlyC_assoc"/>
    <property type="match status" value="1"/>
</dbReference>
<organism evidence="12 13">
    <name type="scientific">Candidatus Kaiserbacteria bacterium CG10_big_fil_rev_8_21_14_0_10_51_14</name>
    <dbReference type="NCBI Taxonomy" id="1974610"/>
    <lineage>
        <taxon>Bacteria</taxon>
        <taxon>Candidatus Kaiseribacteriota</taxon>
    </lineage>
</organism>
<evidence type="ECO:0000256" key="3">
    <source>
        <dbReference type="ARBA" id="ARBA00022737"/>
    </source>
</evidence>
<evidence type="ECO:0000313" key="13">
    <source>
        <dbReference type="Proteomes" id="UP000231192"/>
    </source>
</evidence>
<comment type="caution">
    <text evidence="12">The sequence shown here is derived from an EMBL/GenBank/DDBJ whole genome shotgun (WGS) entry which is preliminary data.</text>
</comment>
<evidence type="ECO:0000259" key="11">
    <source>
        <dbReference type="PROSITE" id="PS51846"/>
    </source>
</evidence>
<dbReference type="Pfam" id="PF01595">
    <property type="entry name" value="CNNM"/>
    <property type="match status" value="1"/>
</dbReference>
<dbReference type="GO" id="GO:0005886">
    <property type="term" value="C:plasma membrane"/>
    <property type="evidence" value="ECO:0007669"/>
    <property type="project" value="TreeGrafter"/>
</dbReference>
<protein>
    <recommendedName>
        <fullName evidence="14">HlyC/CorC family transporter</fullName>
    </recommendedName>
</protein>
<evidence type="ECO:0000256" key="7">
    <source>
        <dbReference type="PROSITE-ProRule" id="PRU00703"/>
    </source>
</evidence>
<dbReference type="PANTHER" id="PTHR22777:SF17">
    <property type="entry name" value="UPF0053 PROTEIN SLL0260"/>
    <property type="match status" value="1"/>
</dbReference>
<evidence type="ECO:0000256" key="2">
    <source>
        <dbReference type="ARBA" id="ARBA00022692"/>
    </source>
</evidence>